<keyword evidence="5 6" id="KW-0472">Membrane</keyword>
<feature type="transmembrane region" description="Helical" evidence="6">
    <location>
        <begin position="252"/>
        <end position="274"/>
    </location>
</feature>
<keyword evidence="2" id="KW-1003">Cell membrane</keyword>
<organism evidence="8 9">
    <name type="scientific">Opitutus terrae (strain DSM 11246 / JCM 15787 / PB90-1)</name>
    <dbReference type="NCBI Taxonomy" id="452637"/>
    <lineage>
        <taxon>Bacteria</taxon>
        <taxon>Pseudomonadati</taxon>
        <taxon>Verrucomicrobiota</taxon>
        <taxon>Opitutia</taxon>
        <taxon>Opitutales</taxon>
        <taxon>Opitutaceae</taxon>
        <taxon>Opitutus</taxon>
    </lineage>
</organism>
<feature type="transmembrane region" description="Helical" evidence="6">
    <location>
        <begin position="35"/>
        <end position="51"/>
    </location>
</feature>
<evidence type="ECO:0000313" key="9">
    <source>
        <dbReference type="Proteomes" id="UP000007013"/>
    </source>
</evidence>
<comment type="subcellular location">
    <subcellularLocation>
        <location evidence="1">Cell membrane</location>
        <topology evidence="1">Multi-pass membrane protein</topology>
    </subcellularLocation>
</comment>
<keyword evidence="9" id="KW-1185">Reference proteome</keyword>
<dbReference type="NCBIfam" id="TIGR00360">
    <property type="entry name" value="ComEC_N-term"/>
    <property type="match status" value="1"/>
</dbReference>
<dbReference type="KEGG" id="ote:Oter_0467"/>
<feature type="transmembrane region" description="Helical" evidence="6">
    <location>
        <begin position="12"/>
        <end position="29"/>
    </location>
</feature>
<dbReference type="Pfam" id="PF03772">
    <property type="entry name" value="Competence"/>
    <property type="match status" value="1"/>
</dbReference>
<dbReference type="EMBL" id="CP001032">
    <property type="protein sequence ID" value="ACB73757.1"/>
    <property type="molecule type" value="Genomic_DNA"/>
</dbReference>
<name>B1ZRR4_OPITP</name>
<protein>
    <submittedName>
        <fullName evidence="8">ComEC/Rec2-related protein</fullName>
    </submittedName>
</protein>
<dbReference type="RefSeq" id="WP_012373295.1">
    <property type="nucleotide sequence ID" value="NC_010571.1"/>
</dbReference>
<dbReference type="PANTHER" id="PTHR30619">
    <property type="entry name" value="DNA INTERNALIZATION/COMPETENCE PROTEIN COMEC/REC2"/>
    <property type="match status" value="1"/>
</dbReference>
<evidence type="ECO:0000256" key="1">
    <source>
        <dbReference type="ARBA" id="ARBA00004651"/>
    </source>
</evidence>
<feature type="transmembrane region" description="Helical" evidence="6">
    <location>
        <begin position="527"/>
        <end position="544"/>
    </location>
</feature>
<reference evidence="8 9" key="1">
    <citation type="journal article" date="2011" name="J. Bacteriol.">
        <title>Genome sequence of the verrucomicrobium Opitutus terrae PB90-1, an abundant inhabitant of rice paddy soil ecosystems.</title>
        <authorList>
            <person name="van Passel M.W."/>
            <person name="Kant R."/>
            <person name="Palva A."/>
            <person name="Copeland A."/>
            <person name="Lucas S."/>
            <person name="Lapidus A."/>
            <person name="Glavina del Rio T."/>
            <person name="Pitluck S."/>
            <person name="Goltsman E."/>
            <person name="Clum A."/>
            <person name="Sun H."/>
            <person name="Schmutz J."/>
            <person name="Larimer F.W."/>
            <person name="Land M.L."/>
            <person name="Hauser L."/>
            <person name="Kyrpides N."/>
            <person name="Mikhailova N."/>
            <person name="Richardson P.P."/>
            <person name="Janssen P.H."/>
            <person name="de Vos W.M."/>
            <person name="Smidt H."/>
        </authorList>
    </citation>
    <scope>NUCLEOTIDE SEQUENCE [LARGE SCALE GENOMIC DNA]</scope>
    <source>
        <strain evidence="9">DSM 11246 / JCM 15787 / PB90-1</strain>
    </source>
</reference>
<sequence length="545" mass="57920">MTSRSLGHRAPLLWLVLPMIAGLVLARLFALPPPGWLLALASATGLAALLASRTNRAAAVPCLVVTMLLTGAASYALHRPVIADWYALPPREARLSLQVDRLFPQAEGRRVAGLATIRTANDPLQELAGQRVYFSLNTRAGVPSPVRSAVISAVGIIAALPRDPPATSFDGYLANAGINFRMSRGRVLAEERPGSAYHRFCARQAQRFTAILGAGIEAKRPGLVGVYRAMLLGEQHELSDEQKTVFRQSGTMHVFSISGLHIAAIAGGLYALLLLLRLPRILQFVIGCVALWLYVDITGAAPSAVRAFVMVALVQASLVLCVPRNPLSALAASALLVAVFAPMQVFSSSFQMSYGIVLALLLFGLPLADQLHARLAWFQDLPRATWRWHHRARAAGWHATLTAVAIGIAASLVSAVTGIMFFGLFTPGSLLANLWLIPAASAVILAGFVSMVCGVLGFTTGSVLANHAAALLLWGIDAGVEAFVSLPGAWFNASFRPPWLGGCALAALLGTMVSGYAGRWAGWQRGFWLPFAVVAATLAFAVRFG</sequence>
<dbReference type="STRING" id="452637.Oter_0467"/>
<evidence type="ECO:0000256" key="4">
    <source>
        <dbReference type="ARBA" id="ARBA00022989"/>
    </source>
</evidence>
<dbReference type="eggNOG" id="COG0658">
    <property type="taxonomic scope" value="Bacteria"/>
</dbReference>
<dbReference type="OrthoDB" id="9761531at2"/>
<accession>B1ZRR4</accession>
<dbReference type="Proteomes" id="UP000007013">
    <property type="component" value="Chromosome"/>
</dbReference>
<feature type="transmembrane region" description="Helical" evidence="6">
    <location>
        <begin position="303"/>
        <end position="322"/>
    </location>
</feature>
<evidence type="ECO:0000256" key="6">
    <source>
        <dbReference type="SAM" id="Phobius"/>
    </source>
</evidence>
<dbReference type="InterPro" id="IPR004477">
    <property type="entry name" value="ComEC_N"/>
</dbReference>
<feature type="transmembrane region" description="Helical" evidence="6">
    <location>
        <begin position="352"/>
        <end position="373"/>
    </location>
</feature>
<keyword evidence="4 6" id="KW-1133">Transmembrane helix</keyword>
<keyword evidence="3 6" id="KW-0812">Transmembrane</keyword>
<dbReference type="GO" id="GO:0005886">
    <property type="term" value="C:plasma membrane"/>
    <property type="evidence" value="ECO:0007669"/>
    <property type="project" value="UniProtKB-SubCell"/>
</dbReference>
<feature type="transmembrane region" description="Helical" evidence="6">
    <location>
        <begin position="281"/>
        <end position="297"/>
    </location>
</feature>
<evidence type="ECO:0000256" key="5">
    <source>
        <dbReference type="ARBA" id="ARBA00023136"/>
    </source>
</evidence>
<proteinExistence type="predicted"/>
<dbReference type="HOGENOM" id="CLU_500503_0_0_0"/>
<feature type="transmembrane region" description="Helical" evidence="6">
    <location>
        <begin position="329"/>
        <end position="346"/>
    </location>
</feature>
<gene>
    <name evidence="8" type="ordered locus">Oter_0467</name>
</gene>
<dbReference type="AlphaFoldDB" id="B1ZRR4"/>
<dbReference type="PANTHER" id="PTHR30619:SF7">
    <property type="entry name" value="BETA-LACTAMASE DOMAIN PROTEIN"/>
    <property type="match status" value="1"/>
</dbReference>
<feature type="transmembrane region" description="Helical" evidence="6">
    <location>
        <begin position="471"/>
        <end position="493"/>
    </location>
</feature>
<feature type="transmembrane region" description="Helical" evidence="6">
    <location>
        <begin position="58"/>
        <end position="77"/>
    </location>
</feature>
<evidence type="ECO:0000313" key="8">
    <source>
        <dbReference type="EMBL" id="ACB73757.1"/>
    </source>
</evidence>
<evidence type="ECO:0000256" key="3">
    <source>
        <dbReference type="ARBA" id="ARBA00022692"/>
    </source>
</evidence>
<feature type="transmembrane region" description="Helical" evidence="6">
    <location>
        <begin position="499"/>
        <end position="518"/>
    </location>
</feature>
<feature type="domain" description="ComEC/Rec2-related protein" evidence="7">
    <location>
        <begin position="230"/>
        <end position="509"/>
    </location>
</feature>
<evidence type="ECO:0000259" key="7">
    <source>
        <dbReference type="Pfam" id="PF03772"/>
    </source>
</evidence>
<evidence type="ECO:0000256" key="2">
    <source>
        <dbReference type="ARBA" id="ARBA00022475"/>
    </source>
</evidence>
<feature type="transmembrane region" description="Helical" evidence="6">
    <location>
        <begin position="394"/>
        <end position="422"/>
    </location>
</feature>
<feature type="transmembrane region" description="Helical" evidence="6">
    <location>
        <begin position="434"/>
        <end position="459"/>
    </location>
</feature>
<dbReference type="InterPro" id="IPR052159">
    <property type="entry name" value="Competence_DNA_uptake"/>
</dbReference>